<evidence type="ECO:0000313" key="3">
    <source>
        <dbReference type="WBParaSite" id="GPUH_0002644501-mRNA-1"/>
    </source>
</evidence>
<dbReference type="OrthoDB" id="5918429at2759"/>
<gene>
    <name evidence="1" type="ORF">GPUH_LOCUS26415</name>
</gene>
<keyword evidence="2" id="KW-1185">Reference proteome</keyword>
<organism evidence="3">
    <name type="scientific">Gongylonema pulchrum</name>
    <dbReference type="NCBI Taxonomy" id="637853"/>
    <lineage>
        <taxon>Eukaryota</taxon>
        <taxon>Metazoa</taxon>
        <taxon>Ecdysozoa</taxon>
        <taxon>Nematoda</taxon>
        <taxon>Chromadorea</taxon>
        <taxon>Rhabditida</taxon>
        <taxon>Spirurina</taxon>
        <taxon>Spiruromorpha</taxon>
        <taxon>Spiruroidea</taxon>
        <taxon>Gongylonematidae</taxon>
        <taxon>Gongylonema</taxon>
    </lineage>
</organism>
<dbReference type="Proteomes" id="UP000271098">
    <property type="component" value="Unassembled WGS sequence"/>
</dbReference>
<evidence type="ECO:0000313" key="2">
    <source>
        <dbReference type="Proteomes" id="UP000271098"/>
    </source>
</evidence>
<dbReference type="AlphaFoldDB" id="A0A183EZM4"/>
<reference evidence="3" key="1">
    <citation type="submission" date="2016-06" db="UniProtKB">
        <authorList>
            <consortium name="WormBaseParasite"/>
        </authorList>
    </citation>
    <scope>IDENTIFICATION</scope>
</reference>
<protein>
    <submittedName>
        <fullName evidence="3">Adaptin_N domain-containing protein</fullName>
    </submittedName>
</protein>
<dbReference type="WBParaSite" id="GPUH_0002644501-mRNA-1">
    <property type="protein sequence ID" value="GPUH_0002644501-mRNA-1"/>
    <property type="gene ID" value="GPUH_0002644501"/>
</dbReference>
<accession>A0A183EZM4</accession>
<name>A0A183EZM4_9BILA</name>
<reference evidence="1 2" key="2">
    <citation type="submission" date="2018-11" db="EMBL/GenBank/DDBJ databases">
        <authorList>
            <consortium name="Pathogen Informatics"/>
        </authorList>
    </citation>
    <scope>NUCLEOTIDE SEQUENCE [LARGE SCALE GENOMIC DNA]</scope>
</reference>
<proteinExistence type="predicted"/>
<evidence type="ECO:0000313" key="1">
    <source>
        <dbReference type="EMBL" id="VDN45527.1"/>
    </source>
</evidence>
<dbReference type="EMBL" id="UYRT01110713">
    <property type="protein sequence ID" value="VDN45527.1"/>
    <property type="molecule type" value="Genomic_DNA"/>
</dbReference>
<sequence length="96" mass="10665">MYLAVVGSDRYLSSSALRLLIHRLVELLNSPLNHKALVLLNHLRNSTREDIRNPVKTVLGYLNSSSNASGAVYTPAYSQTHGVPSIGYRLDGWLQM</sequence>